<protein>
    <submittedName>
        <fullName evidence="8">GMC oxidoreductase</fullName>
    </submittedName>
</protein>
<reference evidence="8 9" key="1">
    <citation type="journal article" date="2024" name="Int. J. Syst. Evol. Microbiol.">
        <title>Microbacterium memoriense sp. nov., a member of the Actinomycetota from marine beach sediment of the north coast of Portugal.</title>
        <authorList>
            <person name="Santos J.D.N.D."/>
            <person name="Klimek D."/>
            <person name="Calusinska M."/>
            <person name="Lobo-da-Cunha A."/>
            <person name="Catita J."/>
            <person name="Goncalves H."/>
            <person name="Gonzalez I."/>
            <person name="Lage O.M."/>
        </authorList>
    </citation>
    <scope>NUCLEOTIDE SEQUENCE [LARGE SCALE GENOMIC DNA]</scope>
    <source>
        <strain evidence="8 9">PMIC_1C1B</strain>
    </source>
</reference>
<dbReference type="Pfam" id="PF05199">
    <property type="entry name" value="GMC_oxred_C"/>
    <property type="match status" value="1"/>
</dbReference>
<dbReference type="Pfam" id="PF00890">
    <property type="entry name" value="FAD_binding_2"/>
    <property type="match status" value="1"/>
</dbReference>
<evidence type="ECO:0000256" key="3">
    <source>
        <dbReference type="ARBA" id="ARBA00022630"/>
    </source>
</evidence>
<dbReference type="InterPro" id="IPR051473">
    <property type="entry name" value="P2Ox-like"/>
</dbReference>
<dbReference type="InterPro" id="IPR007867">
    <property type="entry name" value="GMC_OxRtase_C"/>
</dbReference>
<keyword evidence="3" id="KW-0285">Flavoprotein</keyword>
<dbReference type="InterPro" id="IPR036188">
    <property type="entry name" value="FAD/NAD-bd_sf"/>
</dbReference>
<evidence type="ECO:0000256" key="5">
    <source>
        <dbReference type="ARBA" id="ARBA00023002"/>
    </source>
</evidence>
<keyword evidence="5" id="KW-0560">Oxidoreductase</keyword>
<keyword evidence="9" id="KW-1185">Reference proteome</keyword>
<sequence>MTVLGRKEQPQKRYDVIIMGAGPVGLACALESAREGRHVLLVEAGGSDAGILDVSTNDTQVADPERHAPIELTTRSGIGGTSWLWGGRCVAFEPIDFEPRDYVPGSDWPIGLADVAPYFGRAADHLDCGAAQFRSTETDWDGLSQFTMSNLERWARRPKLGPGLGARVAAHARIDVLLQACVTDVEFDETRTVTAVSASRDGDVLKLRATDYILAMGGLEITRLLLRLQRRMPDAFGGVDGPLGRYYMGHATGSIADIVLDDPARAADLDFVLDAHDTYIRRRFTLTEAAQRENEVLNTSFYLDNPPFYEVEHRNPTLSAVFLGIAFPPVGRRILAEGIRLRHVGPKPYRIAAHVGNIARRPFRAAADVIDILRHRYLSNVRKPGFILRNVSGRYAIHYHGEQVPNPDSRMTLIVESDGQEVLKLDYRYVDQDVDSLLRAHELLDAELRAAGVAHLEYLRDNPVEVRAFAWEQTTDGFHSIGTTRMSVDAERGVVDADCRVHGTSNLHIASSSVFPTSAEANPTFFAVALSVRLAHHLAEASRQRESGLVQAGDDSLW</sequence>
<dbReference type="PANTHER" id="PTHR42784:SF1">
    <property type="entry name" value="PYRANOSE 2-OXIDASE"/>
    <property type="match status" value="1"/>
</dbReference>
<comment type="cofactor">
    <cofactor evidence="1">
        <name>FAD</name>
        <dbReference type="ChEBI" id="CHEBI:57692"/>
    </cofactor>
</comment>
<dbReference type="RefSeq" id="WP_261607160.1">
    <property type="nucleotide sequence ID" value="NZ_JAODOR010000011.1"/>
</dbReference>
<dbReference type="PROSITE" id="PS51257">
    <property type="entry name" value="PROKAR_LIPOPROTEIN"/>
    <property type="match status" value="1"/>
</dbReference>
<evidence type="ECO:0000256" key="1">
    <source>
        <dbReference type="ARBA" id="ARBA00001974"/>
    </source>
</evidence>
<gene>
    <name evidence="8" type="ORF">N4R40_09630</name>
</gene>
<dbReference type="SUPFAM" id="SSF51905">
    <property type="entry name" value="FAD/NAD(P)-binding domain"/>
    <property type="match status" value="1"/>
</dbReference>
<dbReference type="EMBL" id="JAODOR010000011">
    <property type="protein sequence ID" value="MCT9002621.1"/>
    <property type="molecule type" value="Genomic_DNA"/>
</dbReference>
<name>A0ABT2PDN6_9MICO</name>
<accession>A0ABT2PDN6</accession>
<evidence type="ECO:0000313" key="9">
    <source>
        <dbReference type="Proteomes" id="UP001300496"/>
    </source>
</evidence>
<proteinExistence type="inferred from homology"/>
<dbReference type="InterPro" id="IPR003953">
    <property type="entry name" value="FAD-dep_OxRdtase_2_FAD-bd"/>
</dbReference>
<evidence type="ECO:0000256" key="2">
    <source>
        <dbReference type="ARBA" id="ARBA00010790"/>
    </source>
</evidence>
<dbReference type="Proteomes" id="UP001300496">
    <property type="component" value="Unassembled WGS sequence"/>
</dbReference>
<comment type="similarity">
    <text evidence="2">Belongs to the GMC oxidoreductase family.</text>
</comment>
<organism evidence="8 9">
    <name type="scientific">Microbacterium memoriense</name>
    <dbReference type="NCBI Taxonomy" id="2978350"/>
    <lineage>
        <taxon>Bacteria</taxon>
        <taxon>Bacillati</taxon>
        <taxon>Actinomycetota</taxon>
        <taxon>Actinomycetes</taxon>
        <taxon>Micrococcales</taxon>
        <taxon>Microbacteriaceae</taxon>
        <taxon>Microbacterium</taxon>
    </lineage>
</organism>
<comment type="caution">
    <text evidence="8">The sequence shown here is derived from an EMBL/GenBank/DDBJ whole genome shotgun (WGS) entry which is preliminary data.</text>
</comment>
<evidence type="ECO:0000313" key="8">
    <source>
        <dbReference type="EMBL" id="MCT9002621.1"/>
    </source>
</evidence>
<evidence type="ECO:0000259" key="7">
    <source>
        <dbReference type="Pfam" id="PF05199"/>
    </source>
</evidence>
<keyword evidence="4" id="KW-0274">FAD</keyword>
<feature type="domain" description="FAD-dependent oxidoreductase 2 FAD-binding" evidence="6">
    <location>
        <begin position="15"/>
        <end position="50"/>
    </location>
</feature>
<feature type="domain" description="Glucose-methanol-choline oxidoreductase C-terminal" evidence="7">
    <location>
        <begin position="405"/>
        <end position="530"/>
    </location>
</feature>
<dbReference type="PANTHER" id="PTHR42784">
    <property type="entry name" value="PYRANOSE 2-OXIDASE"/>
    <property type="match status" value="1"/>
</dbReference>
<evidence type="ECO:0000259" key="6">
    <source>
        <dbReference type="Pfam" id="PF00890"/>
    </source>
</evidence>
<evidence type="ECO:0000256" key="4">
    <source>
        <dbReference type="ARBA" id="ARBA00022827"/>
    </source>
</evidence>
<dbReference type="Gene3D" id="3.50.50.60">
    <property type="entry name" value="FAD/NAD(P)-binding domain"/>
    <property type="match status" value="2"/>
</dbReference>